<keyword evidence="2" id="KW-0614">Plasmid</keyword>
<keyword evidence="3" id="KW-1185">Reference proteome</keyword>
<dbReference type="Proteomes" id="UP000305673">
    <property type="component" value="Plasmid pPR12A204"/>
</dbReference>
<organism evidence="2 3">
    <name type="scientific">Rhizobium indicum</name>
    <dbReference type="NCBI Taxonomy" id="2583231"/>
    <lineage>
        <taxon>Bacteria</taxon>
        <taxon>Pseudomonadati</taxon>
        <taxon>Pseudomonadota</taxon>
        <taxon>Alphaproteobacteria</taxon>
        <taxon>Hyphomicrobiales</taxon>
        <taxon>Rhizobiaceae</taxon>
        <taxon>Rhizobium/Agrobacterium group</taxon>
        <taxon>Rhizobium</taxon>
    </lineage>
</organism>
<evidence type="ECO:0000256" key="1">
    <source>
        <dbReference type="SAM" id="Phobius"/>
    </source>
</evidence>
<dbReference type="EMBL" id="CP054025">
    <property type="protein sequence ID" value="QKK21521.1"/>
    <property type="molecule type" value="Genomic_DNA"/>
</dbReference>
<name>A0ABX6PSA4_9HYPH</name>
<feature type="transmembrane region" description="Helical" evidence="1">
    <location>
        <begin position="12"/>
        <end position="35"/>
    </location>
</feature>
<evidence type="ECO:0000313" key="3">
    <source>
        <dbReference type="Proteomes" id="UP000305673"/>
    </source>
</evidence>
<keyword evidence="1" id="KW-0812">Transmembrane</keyword>
<reference evidence="2 3" key="1">
    <citation type="submission" date="2020-05" db="EMBL/GenBank/DDBJ databases">
        <title>Genome sequences of pea root nodulating Rhizobium spp.</title>
        <authorList>
            <person name="Rahi P."/>
        </authorList>
    </citation>
    <scope>NUCLEOTIDE SEQUENCE [LARGE SCALE GENOMIC DNA]</scope>
    <source>
        <strain evidence="3">JKLM 12A2</strain>
        <plasmid evidence="2 3">pPR12A204</plasmid>
    </source>
</reference>
<geneLocation type="plasmid" evidence="2 3">
    <name>pPR12A204</name>
</geneLocation>
<keyword evidence="1" id="KW-0472">Membrane</keyword>
<keyword evidence="1" id="KW-1133">Transmembrane helix</keyword>
<protein>
    <submittedName>
        <fullName evidence="2">MFS transporter</fullName>
    </submittedName>
</protein>
<gene>
    <name evidence="2" type="ORF">FFM53_034635</name>
</gene>
<accession>A0ABX6PSA4</accession>
<evidence type="ECO:0000313" key="2">
    <source>
        <dbReference type="EMBL" id="QKK21521.1"/>
    </source>
</evidence>
<proteinExistence type="predicted"/>
<sequence length="65" mass="6825">MTHHRQKFRTLAAEAAMILGGFIFGTSEFAAMGLLPEIAKANGVAVDVAGASVTSYAWVWSSALP</sequence>
<dbReference type="RefSeq" id="WP_173883707.1">
    <property type="nucleotide sequence ID" value="NZ_CP054025.1"/>
</dbReference>